<keyword evidence="2" id="KW-0732">Signal</keyword>
<dbReference type="AlphaFoldDB" id="A0A838BA83"/>
<keyword evidence="4" id="KW-1185">Reference proteome</keyword>
<evidence type="ECO:0000256" key="1">
    <source>
        <dbReference type="SAM" id="MobiDB-lite"/>
    </source>
</evidence>
<feature type="chain" id="PRO_5032434820" description="Transmembrane anchored protein" evidence="2">
    <location>
        <begin position="25"/>
        <end position="75"/>
    </location>
</feature>
<dbReference type="EMBL" id="JACDTY010000015">
    <property type="protein sequence ID" value="MBA1143506.1"/>
    <property type="molecule type" value="Genomic_DNA"/>
</dbReference>
<evidence type="ECO:0000313" key="3">
    <source>
        <dbReference type="EMBL" id="MBA1143506.1"/>
    </source>
</evidence>
<dbReference type="Proteomes" id="UP000558284">
    <property type="component" value="Unassembled WGS sequence"/>
</dbReference>
<evidence type="ECO:0000256" key="2">
    <source>
        <dbReference type="SAM" id="SignalP"/>
    </source>
</evidence>
<comment type="caution">
    <text evidence="3">The sequence shown here is derived from an EMBL/GenBank/DDBJ whole genome shotgun (WGS) entry which is preliminary data.</text>
</comment>
<feature type="region of interest" description="Disordered" evidence="1">
    <location>
        <begin position="56"/>
        <end position="75"/>
    </location>
</feature>
<protein>
    <recommendedName>
        <fullName evidence="5">Transmembrane anchored protein</fullName>
    </recommendedName>
</protein>
<sequence length="75" mass="7483">MTAFLRNTFLAAVAVSSLAGSALADQNIPSCAKTSTNDLWSNRCCGAGDVSCLGKGRDHGEHGSTGGRGGQAGAK</sequence>
<proteinExistence type="predicted"/>
<evidence type="ECO:0000313" key="4">
    <source>
        <dbReference type="Proteomes" id="UP000558284"/>
    </source>
</evidence>
<name>A0A838BA83_9HYPH</name>
<organism evidence="3 4">
    <name type="scientific">Mesorhizobium neociceri</name>
    <dbReference type="NCBI Taxonomy" id="1307853"/>
    <lineage>
        <taxon>Bacteria</taxon>
        <taxon>Pseudomonadati</taxon>
        <taxon>Pseudomonadota</taxon>
        <taxon>Alphaproteobacteria</taxon>
        <taxon>Hyphomicrobiales</taxon>
        <taxon>Phyllobacteriaceae</taxon>
        <taxon>Mesorhizobium</taxon>
    </lineage>
</organism>
<dbReference type="RefSeq" id="WP_181060532.1">
    <property type="nucleotide sequence ID" value="NZ_JACDTY010000015.1"/>
</dbReference>
<evidence type="ECO:0008006" key="5">
    <source>
        <dbReference type="Google" id="ProtNLM"/>
    </source>
</evidence>
<gene>
    <name evidence="3" type="ORF">H0241_25110</name>
</gene>
<reference evidence="3 4" key="1">
    <citation type="submission" date="2020-07" db="EMBL/GenBank/DDBJ databases">
        <title>Definition of the novel symbiovar canariense within Mesorhizobium novociceri, a new species of genus Mesorhizobium nodulating Cicer canariense in the Caldera de Taburiente National Park (La Palma, Canary Islands).</title>
        <authorList>
            <person name="Leon-Barrios M."/>
            <person name="Perez-Yepez J."/>
            <person name="Flores-Felix J.D."/>
            <person name="Ramirez-Baena M.H."/>
            <person name="Pulido-Suarez L."/>
            <person name="Igual J.M."/>
            <person name="Velazquez E."/>
            <person name="Peix A."/>
        </authorList>
    </citation>
    <scope>NUCLEOTIDE SEQUENCE [LARGE SCALE GENOMIC DNA]</scope>
    <source>
        <strain evidence="3 4">CCANP35</strain>
    </source>
</reference>
<accession>A0A838BA83</accession>
<feature type="compositionally biased region" description="Gly residues" evidence="1">
    <location>
        <begin position="63"/>
        <end position="75"/>
    </location>
</feature>
<feature type="signal peptide" evidence="2">
    <location>
        <begin position="1"/>
        <end position="24"/>
    </location>
</feature>